<comment type="caution">
    <text evidence="1">The sequence shown here is derived from an EMBL/GenBank/DDBJ whole genome shotgun (WGS) entry which is preliminary data.</text>
</comment>
<dbReference type="PANTHER" id="PTHR46082">
    <property type="entry name" value="ATP/GTP-BINDING PROTEIN-RELATED"/>
    <property type="match status" value="1"/>
</dbReference>
<reference evidence="1" key="1">
    <citation type="submission" date="2021-01" db="EMBL/GenBank/DDBJ databases">
        <title>Whole genome shotgun sequence of Rugosimonospora africana NBRC 104875.</title>
        <authorList>
            <person name="Komaki H."/>
            <person name="Tamura T."/>
        </authorList>
    </citation>
    <scope>NUCLEOTIDE SEQUENCE</scope>
    <source>
        <strain evidence="1">NBRC 104875</strain>
    </source>
</reference>
<name>A0A8J3VSK4_9ACTN</name>
<dbReference type="InterPro" id="IPR053137">
    <property type="entry name" value="NLR-like"/>
</dbReference>
<protein>
    <recommendedName>
        <fullName evidence="3">Tetratricopeptide repeat-containing protein</fullName>
    </recommendedName>
</protein>
<evidence type="ECO:0000313" key="2">
    <source>
        <dbReference type="Proteomes" id="UP000642748"/>
    </source>
</evidence>
<sequence length="334" mass="35908">MPALKLSMVTYLGGHPDRTGETPLLNVVVDRSGITVRKQFGRKFLTFQWSDLRGLDVRPSMWASDVLGGAALRLETDRGVSQLHVSTLRSVQLRGMLSAWVVSEAGPGKPFPAAPPPAAREVASQLDAVRASLDIWRAASLGREPLDDRGTLAYRLAVADNHRRLGHFAEAIAVLGPLTAEAAQAFGSADADTLTVHNELAQTLLAAGAIEAGLDALREILPVAQRSQGIDGNLTLVIRNNLAAGYQQAGRYAQALELHEENIRHTERKRGPTHLETVGRRNNLAAALGLAGERGRAIDAYWGVLDALADVGDHSLAVTARHNLAMLHNPSWQP</sequence>
<dbReference type="InterPro" id="IPR011990">
    <property type="entry name" value="TPR-like_helical_dom_sf"/>
</dbReference>
<dbReference type="EMBL" id="BONZ01000050">
    <property type="protein sequence ID" value="GIH17154.1"/>
    <property type="molecule type" value="Genomic_DNA"/>
</dbReference>
<evidence type="ECO:0008006" key="3">
    <source>
        <dbReference type="Google" id="ProtNLM"/>
    </source>
</evidence>
<dbReference type="Gene3D" id="1.25.40.10">
    <property type="entry name" value="Tetratricopeptide repeat domain"/>
    <property type="match status" value="1"/>
</dbReference>
<dbReference type="AlphaFoldDB" id="A0A8J3VSK4"/>
<dbReference type="SUPFAM" id="SSF48452">
    <property type="entry name" value="TPR-like"/>
    <property type="match status" value="2"/>
</dbReference>
<organism evidence="1 2">
    <name type="scientific">Rugosimonospora africana</name>
    <dbReference type="NCBI Taxonomy" id="556532"/>
    <lineage>
        <taxon>Bacteria</taxon>
        <taxon>Bacillati</taxon>
        <taxon>Actinomycetota</taxon>
        <taxon>Actinomycetes</taxon>
        <taxon>Micromonosporales</taxon>
        <taxon>Micromonosporaceae</taxon>
        <taxon>Rugosimonospora</taxon>
    </lineage>
</organism>
<keyword evidence="2" id="KW-1185">Reference proteome</keyword>
<dbReference type="RefSeq" id="WP_203920719.1">
    <property type="nucleotide sequence ID" value="NZ_BONZ01000050.1"/>
</dbReference>
<gene>
    <name evidence="1" type="ORF">Raf01_53260</name>
</gene>
<dbReference type="Pfam" id="PF13424">
    <property type="entry name" value="TPR_12"/>
    <property type="match status" value="1"/>
</dbReference>
<dbReference type="Proteomes" id="UP000642748">
    <property type="component" value="Unassembled WGS sequence"/>
</dbReference>
<accession>A0A8J3VSK4</accession>
<proteinExistence type="predicted"/>
<dbReference type="PANTHER" id="PTHR46082:SF6">
    <property type="entry name" value="AAA+ ATPASE DOMAIN-CONTAINING PROTEIN-RELATED"/>
    <property type="match status" value="1"/>
</dbReference>
<evidence type="ECO:0000313" key="1">
    <source>
        <dbReference type="EMBL" id="GIH17154.1"/>
    </source>
</evidence>